<dbReference type="InterPro" id="IPR051257">
    <property type="entry name" value="Diverse_CBS-Domain"/>
</dbReference>
<comment type="caution">
    <text evidence="5">The sequence shown here is derived from an EMBL/GenBank/DDBJ whole genome shotgun (WGS) entry which is preliminary data.</text>
</comment>
<dbReference type="PROSITE" id="PS51371">
    <property type="entry name" value="CBS"/>
    <property type="match status" value="2"/>
</dbReference>
<dbReference type="Pfam" id="PF00571">
    <property type="entry name" value="CBS"/>
    <property type="match status" value="2"/>
</dbReference>
<dbReference type="Proteomes" id="UP001597097">
    <property type="component" value="Unassembled WGS sequence"/>
</dbReference>
<dbReference type="InterPro" id="IPR007055">
    <property type="entry name" value="BON_dom"/>
</dbReference>
<evidence type="ECO:0000256" key="2">
    <source>
        <dbReference type="PROSITE-ProRule" id="PRU00703"/>
    </source>
</evidence>
<dbReference type="PIRSF" id="PIRSF036990">
    <property type="entry name" value="UCP036990_CBS_BON"/>
    <property type="match status" value="1"/>
</dbReference>
<sequence>MLQISVRDVMTTHVASAKVGTPFKEVAELLVRHRVSAVPVLDEDGRVVGVVSEADLLRKEEFREQYYGEGYRPRLRARLLRRLAGHGENGKEKAAGVTAAELMSAPAVTVAPDVSTVTAAQLMDEHEVKRLVVTDEDGRLIGIVSRRDLLKAYVRDDAELKRWVEEVIPEQARWNDRTGIVVQVQDGIVTLSGFTSTRSEAAAAVHRAKGLGGVVGVREKLVWDRDDRLELPLIWDRS</sequence>
<dbReference type="PANTHER" id="PTHR43080:SF29">
    <property type="entry name" value="OS02G0818000 PROTEIN"/>
    <property type="match status" value="1"/>
</dbReference>
<keyword evidence="1 2" id="KW-0129">CBS domain</keyword>
<keyword evidence="6" id="KW-1185">Reference proteome</keyword>
<accession>A0ABW4GYX1</accession>
<feature type="domain" description="CBS" evidence="4">
    <location>
        <begin position="10"/>
        <end position="69"/>
    </location>
</feature>
<dbReference type="SMART" id="SM00116">
    <property type="entry name" value="CBS"/>
    <property type="match status" value="2"/>
</dbReference>
<dbReference type="InterPro" id="IPR017080">
    <property type="entry name" value="UCP036990_CBS_BON"/>
</dbReference>
<dbReference type="EMBL" id="JBHUCM010000096">
    <property type="protein sequence ID" value="MFD1548048.1"/>
    <property type="molecule type" value="Genomic_DNA"/>
</dbReference>
<feature type="domain" description="CBS" evidence="4">
    <location>
        <begin position="103"/>
        <end position="159"/>
    </location>
</feature>
<evidence type="ECO:0000313" key="6">
    <source>
        <dbReference type="Proteomes" id="UP001597097"/>
    </source>
</evidence>
<feature type="domain" description="BON" evidence="3">
    <location>
        <begin position="156"/>
        <end position="225"/>
    </location>
</feature>
<dbReference type="CDD" id="cd04586">
    <property type="entry name" value="CBS_pair_BON_assoc"/>
    <property type="match status" value="1"/>
</dbReference>
<evidence type="ECO:0000256" key="1">
    <source>
        <dbReference type="ARBA" id="ARBA00023122"/>
    </source>
</evidence>
<organism evidence="5 6">
    <name type="scientific">Nonomuraea guangzhouensis</name>
    <dbReference type="NCBI Taxonomy" id="1291555"/>
    <lineage>
        <taxon>Bacteria</taxon>
        <taxon>Bacillati</taxon>
        <taxon>Actinomycetota</taxon>
        <taxon>Actinomycetes</taxon>
        <taxon>Streptosporangiales</taxon>
        <taxon>Streptosporangiaceae</taxon>
        <taxon>Nonomuraea</taxon>
    </lineage>
</organism>
<dbReference type="Pfam" id="PF04972">
    <property type="entry name" value="BON"/>
    <property type="match status" value="1"/>
</dbReference>
<evidence type="ECO:0000259" key="3">
    <source>
        <dbReference type="PROSITE" id="PS50914"/>
    </source>
</evidence>
<protein>
    <submittedName>
        <fullName evidence="5">CBS domain-containing protein</fullName>
    </submittedName>
</protein>
<proteinExistence type="predicted"/>
<name>A0ABW4GYX1_9ACTN</name>
<dbReference type="PROSITE" id="PS50914">
    <property type="entry name" value="BON"/>
    <property type="match status" value="1"/>
</dbReference>
<dbReference type="RefSeq" id="WP_219539504.1">
    <property type="nucleotide sequence ID" value="NZ_JAHKRM010000064.1"/>
</dbReference>
<gene>
    <name evidence="5" type="ORF">ACFSJ0_64255</name>
</gene>
<evidence type="ECO:0000259" key="4">
    <source>
        <dbReference type="PROSITE" id="PS51371"/>
    </source>
</evidence>
<reference evidence="6" key="1">
    <citation type="journal article" date="2019" name="Int. J. Syst. Evol. Microbiol.">
        <title>The Global Catalogue of Microorganisms (GCM) 10K type strain sequencing project: providing services to taxonomists for standard genome sequencing and annotation.</title>
        <authorList>
            <consortium name="The Broad Institute Genomics Platform"/>
            <consortium name="The Broad Institute Genome Sequencing Center for Infectious Disease"/>
            <person name="Wu L."/>
            <person name="Ma J."/>
        </authorList>
    </citation>
    <scope>NUCLEOTIDE SEQUENCE [LARGE SCALE GENOMIC DNA]</scope>
    <source>
        <strain evidence="6">CGMCC 1.15399</strain>
    </source>
</reference>
<dbReference type="InterPro" id="IPR000644">
    <property type="entry name" value="CBS_dom"/>
</dbReference>
<dbReference type="PANTHER" id="PTHR43080">
    <property type="entry name" value="CBS DOMAIN-CONTAINING PROTEIN CBSX3, MITOCHONDRIAL"/>
    <property type="match status" value="1"/>
</dbReference>
<evidence type="ECO:0000313" key="5">
    <source>
        <dbReference type="EMBL" id="MFD1548048.1"/>
    </source>
</evidence>